<dbReference type="PANTHER" id="PTHR31645:SF3">
    <property type="entry name" value="OLIGOPEPTIDE TRANSPORTER"/>
    <property type="match status" value="1"/>
</dbReference>
<evidence type="ECO:0000256" key="6">
    <source>
        <dbReference type="ARBA" id="ARBA00023136"/>
    </source>
</evidence>
<protein>
    <recommendedName>
        <fullName evidence="10">Oligopeptide transporter</fullName>
    </recommendedName>
</protein>
<feature type="transmembrane region" description="Helical" evidence="7">
    <location>
        <begin position="134"/>
        <end position="153"/>
    </location>
</feature>
<feature type="transmembrane region" description="Helical" evidence="7">
    <location>
        <begin position="661"/>
        <end position="678"/>
    </location>
</feature>
<keyword evidence="6 7" id="KW-0472">Membrane</keyword>
<name>A0A0L6U8D6_9BASI</name>
<evidence type="ECO:0000313" key="8">
    <source>
        <dbReference type="EMBL" id="KNZ44557.1"/>
    </source>
</evidence>
<dbReference type="AlphaFoldDB" id="A0A0L6U8D6"/>
<feature type="transmembrane region" description="Helical" evidence="7">
    <location>
        <begin position="741"/>
        <end position="757"/>
    </location>
</feature>
<comment type="subcellular location">
    <subcellularLocation>
        <location evidence="1">Membrane</location>
        <topology evidence="1">Multi-pass membrane protein</topology>
    </subcellularLocation>
</comment>
<dbReference type="STRING" id="27349.A0A0L6U8D6"/>
<feature type="transmembrane region" description="Helical" evidence="7">
    <location>
        <begin position="699"/>
        <end position="721"/>
    </location>
</feature>
<comment type="caution">
    <text evidence="8">The sequence shown here is derived from an EMBL/GenBank/DDBJ whole genome shotgun (WGS) entry which is preliminary data.</text>
</comment>
<dbReference type="EMBL" id="LAVV01014649">
    <property type="protein sequence ID" value="KNZ44557.1"/>
    <property type="molecule type" value="Genomic_DNA"/>
</dbReference>
<dbReference type="GO" id="GO:0035673">
    <property type="term" value="F:oligopeptide transmembrane transporter activity"/>
    <property type="evidence" value="ECO:0007669"/>
    <property type="project" value="InterPro"/>
</dbReference>
<dbReference type="PANTHER" id="PTHR31645">
    <property type="entry name" value="OLIGOPEPTIDE TRANSPORTER YGL114W-RELATED"/>
    <property type="match status" value="1"/>
</dbReference>
<dbReference type="OrthoDB" id="77405at2759"/>
<feature type="transmembrane region" description="Helical" evidence="7">
    <location>
        <begin position="214"/>
        <end position="232"/>
    </location>
</feature>
<evidence type="ECO:0000256" key="1">
    <source>
        <dbReference type="ARBA" id="ARBA00004141"/>
    </source>
</evidence>
<evidence type="ECO:0000256" key="4">
    <source>
        <dbReference type="ARBA" id="ARBA00022692"/>
    </source>
</evidence>
<dbReference type="InterPro" id="IPR004813">
    <property type="entry name" value="OPT"/>
</dbReference>
<organism evidence="8 9">
    <name type="scientific">Puccinia sorghi</name>
    <dbReference type="NCBI Taxonomy" id="27349"/>
    <lineage>
        <taxon>Eukaryota</taxon>
        <taxon>Fungi</taxon>
        <taxon>Dikarya</taxon>
        <taxon>Basidiomycota</taxon>
        <taxon>Pucciniomycotina</taxon>
        <taxon>Pucciniomycetes</taxon>
        <taxon>Pucciniales</taxon>
        <taxon>Pucciniaceae</taxon>
        <taxon>Puccinia</taxon>
    </lineage>
</organism>
<evidence type="ECO:0000256" key="2">
    <source>
        <dbReference type="ARBA" id="ARBA00008807"/>
    </source>
</evidence>
<dbReference type="Proteomes" id="UP000037035">
    <property type="component" value="Unassembled WGS sequence"/>
</dbReference>
<evidence type="ECO:0000313" key="9">
    <source>
        <dbReference type="Proteomes" id="UP000037035"/>
    </source>
</evidence>
<evidence type="ECO:0008006" key="10">
    <source>
        <dbReference type="Google" id="ProtNLM"/>
    </source>
</evidence>
<keyword evidence="4 7" id="KW-0812">Transmembrane</keyword>
<sequence length="814" mass="89219">MVTRNPSSLDGMEMTEKIDKCSNHIPDDIAYSSLLVTPIVPYNVKSGDPLPIVHNCFCLLLSKNDIKVYGAIFDSHFFLKNQSAWPAGRSSGRRKSVHISSRGSGVSIRICGPSEQHVSGIKDRTGADHRPGETFRFTFGASLFGALFGYAFLKPLSRSKSPIFGGYFGPKENCTVQTAATASGGLGILFSTGVPAMYQLGLLSPNPKDDISKLILFALAGAFFGMAFAIPLRTHYVLRQKLLFPTPTATAIAIQRLHSGPEGEETGKKQVRCLGVAFSGSMSLRVLSQYLPGIVWKWHWGWWLYLMGAKRAVGIDNWTWAPFLGVGILTGLNASISFYLGSLLAWGVIGPILIAKKIAFGYQKFPETYPEIYEYQSLSSTFTSTTHPSARYWLLWPGVLLLIVSSFTELGLNGKKMALGIWEITRTALNAVFRPKNKTKNNSSGEKDASLEDPAAGNLVPPTAWGSLLFASIILTCLVMKLKFHVQLGITLLAILLGFFFSFIGVQSCGDTDINPISTCAKASQLIIGGATHSYTIPKHALTVNLLSGKCLLIKPSKVSIKQKSMIAGAAANQTTDMVGDLRAGHLLGASPANQFYSQFIGSFFAVVLAPSLFVLFSQAYPCIIDLEAKTCEFGLPSVGAWRAVATAVTAKGALPIPKSSAIFAIVISVVGMLLTILKYKFVPRSKRKFIPNMNAVGLGFVVNYTGYASAMALASILTYFWKKKYPRTYDSMLPAILTRWFLHIISSNKFFFYFRLKSLRVFPRRWINVRRGIRGRLECPHLGSGDWGKKIRSQRALPRESVLRLKNKELNSA</sequence>
<reference evidence="8 9" key="1">
    <citation type="submission" date="2015-08" db="EMBL/GenBank/DDBJ databases">
        <title>Next Generation Sequencing and Analysis of the Genome of Puccinia sorghi L Schw, the Causal Agent of Maize Common Rust.</title>
        <authorList>
            <person name="Rochi L."/>
            <person name="Burguener G."/>
            <person name="Darino M."/>
            <person name="Turjanski A."/>
            <person name="Kreff E."/>
            <person name="Dieguez M.J."/>
            <person name="Sacco F."/>
        </authorList>
    </citation>
    <scope>NUCLEOTIDE SEQUENCE [LARGE SCALE GENOMIC DNA]</scope>
    <source>
        <strain evidence="8 9">RO10H11247</strain>
    </source>
</reference>
<feature type="transmembrane region" description="Helical" evidence="7">
    <location>
        <begin position="392"/>
        <end position="412"/>
    </location>
</feature>
<evidence type="ECO:0000256" key="7">
    <source>
        <dbReference type="SAM" id="Phobius"/>
    </source>
</evidence>
<keyword evidence="9" id="KW-1185">Reference proteome</keyword>
<keyword evidence="5 7" id="KW-1133">Transmembrane helix</keyword>
<evidence type="ECO:0000256" key="3">
    <source>
        <dbReference type="ARBA" id="ARBA00022448"/>
    </source>
</evidence>
<proteinExistence type="inferred from homology"/>
<comment type="similarity">
    <text evidence="2">Belongs to the oligopeptide OPT transporter family.</text>
</comment>
<feature type="transmembrane region" description="Helical" evidence="7">
    <location>
        <begin position="174"/>
        <end position="194"/>
    </location>
</feature>
<keyword evidence="3" id="KW-0813">Transport</keyword>
<dbReference type="VEuPathDB" id="FungiDB:VP01_903g4"/>
<dbReference type="InterPro" id="IPR045035">
    <property type="entry name" value="YSL-like"/>
</dbReference>
<feature type="transmembrane region" description="Helical" evidence="7">
    <location>
        <begin position="600"/>
        <end position="622"/>
    </location>
</feature>
<gene>
    <name evidence="8" type="ORF">VP01_903g4</name>
</gene>
<feature type="transmembrane region" description="Helical" evidence="7">
    <location>
        <begin position="459"/>
        <end position="479"/>
    </location>
</feature>
<evidence type="ECO:0000256" key="5">
    <source>
        <dbReference type="ARBA" id="ARBA00022989"/>
    </source>
</evidence>
<feature type="transmembrane region" description="Helical" evidence="7">
    <location>
        <begin position="486"/>
        <end position="506"/>
    </location>
</feature>
<accession>A0A0L6U8D6</accession>
<dbReference type="Pfam" id="PF03169">
    <property type="entry name" value="OPT"/>
    <property type="match status" value="1"/>
</dbReference>
<feature type="transmembrane region" description="Helical" evidence="7">
    <location>
        <begin position="336"/>
        <end position="355"/>
    </location>
</feature>
<dbReference type="GO" id="GO:0000329">
    <property type="term" value="C:fungal-type vacuole membrane"/>
    <property type="evidence" value="ECO:0007669"/>
    <property type="project" value="TreeGrafter"/>
</dbReference>